<evidence type="ECO:0000259" key="4">
    <source>
        <dbReference type="Pfam" id="PF00171"/>
    </source>
</evidence>
<proteinExistence type="inferred from homology"/>
<keyword evidence="6" id="KW-1185">Reference proteome</keyword>
<feature type="transmembrane region" description="Helical" evidence="3">
    <location>
        <begin position="520"/>
        <end position="539"/>
    </location>
</feature>
<evidence type="ECO:0000256" key="3">
    <source>
        <dbReference type="SAM" id="Phobius"/>
    </source>
</evidence>
<evidence type="ECO:0000313" key="6">
    <source>
        <dbReference type="Proteomes" id="UP000215027"/>
    </source>
</evidence>
<dbReference type="Gene3D" id="3.40.309.10">
    <property type="entry name" value="Aldehyde Dehydrogenase, Chain A, domain 2"/>
    <property type="match status" value="1"/>
</dbReference>
<dbReference type="EC" id="1.2.1.-" evidence="5"/>
<accession>A0A160T7E3</accession>
<keyword evidence="3" id="KW-0812">Transmembrane</keyword>
<dbReference type="InterPro" id="IPR016162">
    <property type="entry name" value="Ald_DH_N"/>
</dbReference>
<dbReference type="AlphaFoldDB" id="A0A160T7E3"/>
<name>A0A160T7E3_9CHLR</name>
<dbReference type="Gene3D" id="3.40.605.10">
    <property type="entry name" value="Aldehyde Dehydrogenase, Chain A, domain 1"/>
    <property type="match status" value="1"/>
</dbReference>
<dbReference type="Proteomes" id="UP000215027">
    <property type="component" value="Chromosome II"/>
</dbReference>
<dbReference type="PANTHER" id="PTHR11699">
    <property type="entry name" value="ALDEHYDE DEHYDROGENASE-RELATED"/>
    <property type="match status" value="1"/>
</dbReference>
<evidence type="ECO:0000256" key="1">
    <source>
        <dbReference type="ARBA" id="ARBA00009986"/>
    </source>
</evidence>
<dbReference type="EMBL" id="LN890656">
    <property type="protein sequence ID" value="CUS06004.1"/>
    <property type="molecule type" value="Genomic_DNA"/>
</dbReference>
<dbReference type="SUPFAM" id="SSF53720">
    <property type="entry name" value="ALDH-like"/>
    <property type="match status" value="1"/>
</dbReference>
<feature type="domain" description="Aldehyde dehydrogenase" evidence="4">
    <location>
        <begin position="5"/>
        <end position="458"/>
    </location>
</feature>
<dbReference type="KEGG" id="pbf:CFX0092_B0470"/>
<evidence type="ECO:0000313" key="5">
    <source>
        <dbReference type="EMBL" id="CUS06004.1"/>
    </source>
</evidence>
<dbReference type="CDD" id="cd07099">
    <property type="entry name" value="ALDH_DDALDH"/>
    <property type="match status" value="1"/>
</dbReference>
<dbReference type="FunFam" id="3.40.309.10:FF:000009">
    <property type="entry name" value="Aldehyde dehydrogenase A"/>
    <property type="match status" value="1"/>
</dbReference>
<keyword evidence="2 5" id="KW-0560">Oxidoreductase</keyword>
<dbReference type="InterPro" id="IPR016161">
    <property type="entry name" value="Ald_DH/histidinol_DH"/>
</dbReference>
<dbReference type="OrthoDB" id="9758906at2"/>
<dbReference type="RefSeq" id="WP_095045340.1">
    <property type="nucleotide sequence ID" value="NZ_LN890656.1"/>
</dbReference>
<dbReference type="InterPro" id="IPR015590">
    <property type="entry name" value="Aldehyde_DH_dom"/>
</dbReference>
<organism evidence="5 6">
    <name type="scientific">Candidatus Promineifilum breve</name>
    <dbReference type="NCBI Taxonomy" id="1806508"/>
    <lineage>
        <taxon>Bacteria</taxon>
        <taxon>Bacillati</taxon>
        <taxon>Chloroflexota</taxon>
        <taxon>Ardenticatenia</taxon>
        <taxon>Candidatus Promineifilales</taxon>
        <taxon>Candidatus Promineifilaceae</taxon>
        <taxon>Candidatus Promineifilum</taxon>
    </lineage>
</organism>
<keyword evidence="3" id="KW-0472">Membrane</keyword>
<evidence type="ECO:0000256" key="2">
    <source>
        <dbReference type="ARBA" id="ARBA00023002"/>
    </source>
</evidence>
<comment type="similarity">
    <text evidence="1">Belongs to the aldehyde dehydrogenase family.</text>
</comment>
<gene>
    <name evidence="5" type="ORF">CFX0092_B0470</name>
</gene>
<dbReference type="InterPro" id="IPR016163">
    <property type="entry name" value="Ald_DH_C"/>
</dbReference>
<dbReference type="Pfam" id="PF00171">
    <property type="entry name" value="Aldedh"/>
    <property type="match status" value="1"/>
</dbReference>
<sequence>MPPQNDCIDFHNPATGQKFGQVRMTTEAEVQKARREMGAAQAAWAARPVKERARLLKKLQGVMLDATDEITAVVNQDHGKSRLDALHEVFMTVEKIHHYTAQAPKWLAPERVPRGLYFFKRFLAEREPYGVVGIIGPWNYPIDLMIPPIVSALLAGNTVLVKPSEVAAATGVLLEELFNRVPELAPYVRFLHGDARVGQALVRAKPDLLFLTGSVKTGQIVAKMAVEDMIPFMYELGGKDAMLVLEDADIPAAAKWGVWGAFYSTGQACVSVERVYVHEKVYDKFLAAVLDETAKFSVGYSAEVDNPNWMGPLTFQRQCDIVNSHLSDALDKGARVVLGGKQTGMFIEPTVLVDVDHSMKIMTDETFGPIMPIMKVHDDTQAIQLANHSDMGLSAYVWSNDLKHAERVGRQLHVGVVNINDTMSHYSVAQLPFGGTKLSGNTRTHGRGEVTQFTRMKAYSISRPPSAIDPVIWIRRPGTYRLLKAMMGATYGLTWRQRVEPLGELLEQHQEVRAVATRTAAGVGALSAVAALAVMLLRVRRS</sequence>
<reference evidence="5" key="1">
    <citation type="submission" date="2016-01" db="EMBL/GenBank/DDBJ databases">
        <authorList>
            <person name="Mcilroy J.S."/>
            <person name="Karst M S."/>
            <person name="Albertsen M."/>
        </authorList>
    </citation>
    <scope>NUCLEOTIDE SEQUENCE</scope>
    <source>
        <strain evidence="5">Cfx-K</strain>
    </source>
</reference>
<keyword evidence="3" id="KW-1133">Transmembrane helix</keyword>
<dbReference type="GO" id="GO:0016620">
    <property type="term" value="F:oxidoreductase activity, acting on the aldehyde or oxo group of donors, NAD or NADP as acceptor"/>
    <property type="evidence" value="ECO:0007669"/>
    <property type="project" value="InterPro"/>
</dbReference>
<protein>
    <submittedName>
        <fullName evidence="5">Aldehyde dehydrogenase</fullName>
        <ecNumber evidence="5">1.2.1.-</ecNumber>
    </submittedName>
</protein>